<dbReference type="Proteomes" id="UP000004080">
    <property type="component" value="Unassembled WGS sequence"/>
</dbReference>
<reference evidence="2 3" key="1">
    <citation type="journal article" date="2012" name="J. Bacteriol.">
        <title>Genome of Bacillus macauensis ZFHKF-1, a Long-Chain-Forming Bacterium.</title>
        <authorList>
            <person name="Cai L."/>
            <person name="Zhang T."/>
        </authorList>
    </citation>
    <scope>NUCLEOTIDE SEQUENCE [LARGE SCALE GENOMIC DNA]</scope>
    <source>
        <strain evidence="2 3">ZFHKF-1</strain>
    </source>
</reference>
<keyword evidence="1" id="KW-1133">Transmembrane helix</keyword>
<protein>
    <submittedName>
        <fullName evidence="2">Uncharacterized protein</fullName>
    </submittedName>
</protein>
<feature type="transmembrane region" description="Helical" evidence="1">
    <location>
        <begin position="15"/>
        <end position="32"/>
    </location>
</feature>
<dbReference type="AlphaFoldDB" id="I8UD48"/>
<keyword evidence="3" id="KW-1185">Reference proteome</keyword>
<accession>I8UD48</accession>
<comment type="caution">
    <text evidence="2">The sequence shown here is derived from an EMBL/GenBank/DDBJ whole genome shotgun (WGS) entry which is preliminary data.</text>
</comment>
<gene>
    <name evidence="2" type="ORF">A374_14200</name>
</gene>
<keyword evidence="1" id="KW-0472">Membrane</keyword>
<dbReference type="EMBL" id="AKKV01000030">
    <property type="protein sequence ID" value="EIT84850.1"/>
    <property type="molecule type" value="Genomic_DNA"/>
</dbReference>
<name>I8UD48_9BACL</name>
<keyword evidence="1" id="KW-0812">Transmembrane</keyword>
<evidence type="ECO:0000313" key="2">
    <source>
        <dbReference type="EMBL" id="EIT84850.1"/>
    </source>
</evidence>
<organism evidence="2 3">
    <name type="scientific">Fictibacillus macauensis ZFHKF-1</name>
    <dbReference type="NCBI Taxonomy" id="1196324"/>
    <lineage>
        <taxon>Bacteria</taxon>
        <taxon>Bacillati</taxon>
        <taxon>Bacillota</taxon>
        <taxon>Bacilli</taxon>
        <taxon>Bacillales</taxon>
        <taxon>Fictibacillaceae</taxon>
        <taxon>Fictibacillus</taxon>
    </lineage>
</organism>
<feature type="transmembrane region" description="Helical" evidence="1">
    <location>
        <begin position="38"/>
        <end position="56"/>
    </location>
</feature>
<sequence>MAITDVGYQDRSSDVLLLIIVLILAPIIYHLLVDRVSTVIIIYIVMILAFLLSRFGSYMRKK</sequence>
<evidence type="ECO:0000256" key="1">
    <source>
        <dbReference type="SAM" id="Phobius"/>
    </source>
</evidence>
<proteinExistence type="predicted"/>
<evidence type="ECO:0000313" key="3">
    <source>
        <dbReference type="Proteomes" id="UP000004080"/>
    </source>
</evidence>